<organism evidence="1 2">
    <name type="scientific">Gemmata algarum</name>
    <dbReference type="NCBI Taxonomy" id="2975278"/>
    <lineage>
        <taxon>Bacteria</taxon>
        <taxon>Pseudomonadati</taxon>
        <taxon>Planctomycetota</taxon>
        <taxon>Planctomycetia</taxon>
        <taxon>Gemmatales</taxon>
        <taxon>Gemmataceae</taxon>
        <taxon>Gemmata</taxon>
    </lineage>
</organism>
<accession>A0ABU5F530</accession>
<proteinExistence type="predicted"/>
<dbReference type="PANTHER" id="PTHR22946">
    <property type="entry name" value="DIENELACTONE HYDROLASE DOMAIN-CONTAINING PROTEIN-RELATED"/>
    <property type="match status" value="1"/>
</dbReference>
<dbReference type="SUPFAM" id="SSF53474">
    <property type="entry name" value="alpha/beta-Hydrolases"/>
    <property type="match status" value="2"/>
</dbReference>
<keyword evidence="2" id="KW-1185">Reference proteome</keyword>
<dbReference type="InterPro" id="IPR050261">
    <property type="entry name" value="FrsA_esterase"/>
</dbReference>
<comment type="caution">
    <text evidence="1">The sequence shown here is derived from an EMBL/GenBank/DDBJ whole genome shotgun (WGS) entry which is preliminary data.</text>
</comment>
<evidence type="ECO:0008006" key="3">
    <source>
        <dbReference type="Google" id="ProtNLM"/>
    </source>
</evidence>
<evidence type="ECO:0000313" key="2">
    <source>
        <dbReference type="Proteomes" id="UP001272242"/>
    </source>
</evidence>
<dbReference type="RefSeq" id="WP_320688740.1">
    <property type="nucleotide sequence ID" value="NZ_JAXBLV010000212.1"/>
</dbReference>
<dbReference type="Proteomes" id="UP001272242">
    <property type="component" value="Unassembled WGS sequence"/>
</dbReference>
<reference evidence="2" key="1">
    <citation type="journal article" date="2023" name="Mar. Drugs">
        <title>Gemmata algarum, a Novel Planctomycete Isolated from an Algal Mat, Displays Antimicrobial Activity.</title>
        <authorList>
            <person name="Kumar G."/>
            <person name="Kallscheuer N."/>
            <person name="Kashif M."/>
            <person name="Ahamad S."/>
            <person name="Jagadeeshwari U."/>
            <person name="Pannikurungottu S."/>
            <person name="Haufschild T."/>
            <person name="Kabuu M."/>
            <person name="Sasikala C."/>
            <person name="Jogler C."/>
            <person name="Ramana C."/>
        </authorList>
    </citation>
    <scope>NUCLEOTIDE SEQUENCE [LARGE SCALE GENOMIC DNA]</scope>
    <source>
        <strain evidence="2">JC673</strain>
    </source>
</reference>
<gene>
    <name evidence="1" type="ORF">R5W23_003881</name>
</gene>
<dbReference type="EMBL" id="JAXBLV010000212">
    <property type="protein sequence ID" value="MDY3562415.1"/>
    <property type="molecule type" value="Genomic_DNA"/>
</dbReference>
<name>A0ABU5F530_9BACT</name>
<evidence type="ECO:0000313" key="1">
    <source>
        <dbReference type="EMBL" id="MDY3562415.1"/>
    </source>
</evidence>
<sequence length="746" mass="81825">MLSRRDALALPAAGILAGHPLFHHARAADGDDPTKVFTGGKKPTDVRLGAPKTLNGYFPFVVPKTKEAWEARRTQLREQLLVATGLWPLPEKTPLNAVVHGTIDRGEYTIEKVYFASTPGHYVCGNLYRPAHGKSDEKRPGILFAHGHWADGRFHDAGEKAAKASVEGGGEPDMDRGRFFMQALPATLAKLGFVVFQYDMLGYADSTAIPHGASFRDAEAELRLQSQMGLQTWNSVRALDFLAGLPDVDPKRLGMTGASGGGTQTFMLGAIDDRLACAFPAVMVSTAMQGGCVCENCSLLRVNTGNVEIAALFAPKPMAFSCANDWTKDFVRKGYPELEQLYKLYDAGDRVDAKEWLRYGHQYNVHAREFMYYWMRNYLLGKEEKVKEPAFKPVPPKELSVFDAAHPRPKDELDAKALRAAMSKASDAQMAKLVPKDAAGLKEFRRVVGTALWAMVNSTLPEYDSLVISFQTGRFPVEWPDGYEGCKEQVTRTRKEQDGTHSIVDEFARDPDGSVRHYTSGETLPLFWSWGKMRAHHAWVVWVHPKGKSSLFEKGKWVPAAKAILDKGFGIMAPDVLHTGELVGDKTPAVDKTYAGYTYGYNRAVLAQRVHDVLTAITRTYGFTNEQKRRSPVHLVGWGEFGPIAVLAKALAGDAVAKTAADLNGFKFEDITDPADPMLLPGAVKYGGLGAFLALCAPGEVLVHNHKDTGTGQLSRAAYEAAGAANKLTRSADKLDPAKVVEWLVK</sequence>
<dbReference type="PANTHER" id="PTHR22946:SF8">
    <property type="entry name" value="ACETYL XYLAN ESTERASE DOMAIN-CONTAINING PROTEIN"/>
    <property type="match status" value="1"/>
</dbReference>
<dbReference type="Gene3D" id="3.40.50.1820">
    <property type="entry name" value="alpha/beta hydrolase"/>
    <property type="match status" value="2"/>
</dbReference>
<protein>
    <recommendedName>
        <fullName evidence="3">Acetyl xylan esterase domain-containing protein</fullName>
    </recommendedName>
</protein>
<dbReference type="InterPro" id="IPR029058">
    <property type="entry name" value="AB_hydrolase_fold"/>
</dbReference>